<sequence length="292" mass="31384">MGAATVRSTLPPCRLLLLLLLLLSTALASAATAPRLVLPAPSGSHPSCLDNPPDLTAAGDEAGELVRDLGGLQAYVTGSRGSTRAIVLASDYFGFEAPKLRKIADQVAEDGYLVVVPDLLHGDPFSADAKISFQDWLKTHSPVVAAEKTKVLIAALKKQGVSEAGVGGYCWGAKVAVELSKSEEIQVVVISHPSQVTVDDMKEVKHPIEILGAELDQASPPPIVHQFEQALDQNNKIDRFVKIFPGVAHGFACRYDANDAFAVKNAEEARADMLSWFNKYLKKHQELSLHES</sequence>
<dbReference type="InterPro" id="IPR002925">
    <property type="entry name" value="Dienelactn_hydro"/>
</dbReference>
<evidence type="ECO:0000256" key="1">
    <source>
        <dbReference type="SAM" id="SignalP"/>
    </source>
</evidence>
<dbReference type="InterPro" id="IPR029058">
    <property type="entry name" value="AB_hydrolase_fold"/>
</dbReference>
<dbReference type="EnsemblPlants" id="HORVU.MOREX.r3.1HG0063610.1">
    <property type="protein sequence ID" value="HORVU.MOREX.r3.1HG0063610.1"/>
    <property type="gene ID" value="HORVU.MOREX.r3.1HG0063610"/>
</dbReference>
<dbReference type="OrthoDB" id="17560at2759"/>
<dbReference type="PANTHER" id="PTHR17630:SF89">
    <property type="entry name" value="OS05G0400200 PROTEIN"/>
    <property type="match status" value="1"/>
</dbReference>
<dbReference type="AlphaFoldDB" id="F2EEX7"/>
<proteinExistence type="evidence at transcript level"/>
<dbReference type="PANTHER" id="PTHR17630">
    <property type="entry name" value="DIENELACTONE HYDROLASE"/>
    <property type="match status" value="1"/>
</dbReference>
<feature type="domain" description="Dienelactone hydrolase" evidence="2">
    <location>
        <begin position="73"/>
        <end position="281"/>
    </location>
</feature>
<dbReference type="RefSeq" id="XP_044973992.1">
    <property type="nucleotide sequence ID" value="XM_045118057.1"/>
</dbReference>
<dbReference type="KEGG" id="hvg:123441853"/>
<dbReference type="GeneID" id="123441853"/>
<dbReference type="SUPFAM" id="SSF53474">
    <property type="entry name" value="alpha/beta-Hydrolases"/>
    <property type="match status" value="1"/>
</dbReference>
<dbReference type="Proteomes" id="UP000011116">
    <property type="component" value="Chromosome 1H"/>
</dbReference>
<evidence type="ECO:0000313" key="3">
    <source>
        <dbReference type="EMBL" id="BAK05899.1"/>
    </source>
</evidence>
<gene>
    <name evidence="4" type="primary">LOC123441853</name>
</gene>
<evidence type="ECO:0000313" key="4">
    <source>
        <dbReference type="EnsemblPlants" id="HORVU.MOREX.r3.1HG0063610.1"/>
    </source>
</evidence>
<dbReference type="Pfam" id="PF01738">
    <property type="entry name" value="DLH"/>
    <property type="match status" value="1"/>
</dbReference>
<reference evidence="4" key="4">
    <citation type="submission" date="2022-01" db="UniProtKB">
        <authorList>
            <consortium name="EnsemblPlants"/>
        </authorList>
    </citation>
    <scope>IDENTIFICATION</scope>
    <source>
        <strain evidence="4">subsp. vulgare</strain>
    </source>
</reference>
<feature type="chain" id="PRO_5043303171" evidence="1">
    <location>
        <begin position="31"/>
        <end position="292"/>
    </location>
</feature>
<dbReference type="GO" id="GO:0016787">
    <property type="term" value="F:hydrolase activity"/>
    <property type="evidence" value="ECO:0007669"/>
    <property type="project" value="InterPro"/>
</dbReference>
<evidence type="ECO:0000313" key="5">
    <source>
        <dbReference type="Proteomes" id="UP000011116"/>
    </source>
</evidence>
<protein>
    <submittedName>
        <fullName evidence="3">Predicted protein</fullName>
    </submittedName>
</protein>
<dbReference type="EMBL" id="AK374703">
    <property type="protein sequence ID" value="BAK05899.1"/>
    <property type="molecule type" value="mRNA"/>
</dbReference>
<reference evidence="4" key="3">
    <citation type="submission" date="2020-10" db="EMBL/GenBank/DDBJ databases">
        <authorList>
            <person name="Scholz U."/>
            <person name="Mascher M."/>
            <person name="Fiebig A."/>
        </authorList>
    </citation>
    <scope>NUCLEOTIDE SEQUENCE [LARGE SCALE GENOMIC DNA]</scope>
    <source>
        <strain evidence="4">cv. Morex</strain>
    </source>
</reference>
<evidence type="ECO:0000259" key="2">
    <source>
        <dbReference type="Pfam" id="PF01738"/>
    </source>
</evidence>
<feature type="signal peptide" evidence="1">
    <location>
        <begin position="1"/>
        <end position="30"/>
    </location>
</feature>
<reference evidence="5" key="2">
    <citation type="journal article" date="2012" name="Nature">
        <title>A physical, genetic and functional sequence assembly of the barley genome.</title>
        <authorList>
            <consortium name="The International Barley Genome Sequencing Consortium"/>
            <person name="Mayer K.F."/>
            <person name="Waugh R."/>
            <person name="Brown J.W."/>
            <person name="Schulman A."/>
            <person name="Langridge P."/>
            <person name="Platzer M."/>
            <person name="Fincher G.B."/>
            <person name="Muehlbauer G.J."/>
            <person name="Sato K."/>
            <person name="Close T.J."/>
            <person name="Wise R.P."/>
            <person name="Stein N."/>
        </authorList>
    </citation>
    <scope>NUCLEOTIDE SEQUENCE [LARGE SCALE GENOMIC DNA]</scope>
    <source>
        <strain evidence="5">cv. Morex</strain>
    </source>
</reference>
<reference evidence="3" key="1">
    <citation type="journal article" date="2011" name="Plant Physiol.">
        <title>Comprehensive sequence analysis of 24,783 barley full-length cDNAs derived from 12 clone libraries.</title>
        <authorList>
            <person name="Matsumoto T."/>
            <person name="Tanaka T."/>
            <person name="Sakai H."/>
            <person name="Amano N."/>
            <person name="Kanamori H."/>
            <person name="Kurita K."/>
            <person name="Kikuta A."/>
            <person name="Kamiya K."/>
            <person name="Yamamoto M."/>
            <person name="Ikawa H."/>
            <person name="Fujii N."/>
            <person name="Hori K."/>
            <person name="Itoh T."/>
            <person name="Sato K."/>
        </authorList>
    </citation>
    <scope>NUCLEOTIDE SEQUENCE</scope>
    <source>
        <tissue evidence="3">Flower</tissue>
    </source>
</reference>
<accession>F2EEX7</accession>
<dbReference type="SMR" id="F2EEX7"/>
<keyword evidence="1" id="KW-0732">Signal</keyword>
<dbReference type="Gramene" id="HORVU.MOREX.r2.1HG0050620.1">
    <property type="protein sequence ID" value="HORVU.MOREX.r2.1HG0050620.1"/>
    <property type="gene ID" value="HORVU.MOREX.r2.1HG0050620"/>
</dbReference>
<keyword evidence="5" id="KW-1185">Reference proteome</keyword>
<name>F2EEX7_HORVV</name>
<dbReference type="Gene3D" id="3.40.50.1820">
    <property type="entry name" value="alpha/beta hydrolase"/>
    <property type="match status" value="1"/>
</dbReference>
<dbReference type="Gramene" id="HORVU.MOREX.r3.1HG0063610.1">
    <property type="protein sequence ID" value="HORVU.MOREX.r3.1HG0063610.1"/>
    <property type="gene ID" value="HORVU.MOREX.r3.1HG0063610"/>
</dbReference>
<organism evidence="3">
    <name type="scientific">Hordeum vulgare subsp. vulgare</name>
    <name type="common">Domesticated barley</name>
    <dbReference type="NCBI Taxonomy" id="112509"/>
    <lineage>
        <taxon>Eukaryota</taxon>
        <taxon>Viridiplantae</taxon>
        <taxon>Streptophyta</taxon>
        <taxon>Embryophyta</taxon>
        <taxon>Tracheophyta</taxon>
        <taxon>Spermatophyta</taxon>
        <taxon>Magnoliopsida</taxon>
        <taxon>Liliopsida</taxon>
        <taxon>Poales</taxon>
        <taxon>Poaceae</taxon>
        <taxon>BOP clade</taxon>
        <taxon>Pooideae</taxon>
        <taxon>Triticodae</taxon>
        <taxon>Triticeae</taxon>
        <taxon>Hordeinae</taxon>
        <taxon>Hordeum</taxon>
    </lineage>
</organism>